<dbReference type="AlphaFoldDB" id="A0A4C1SB84"/>
<gene>
    <name evidence="1" type="ORF">EVAR_632_1</name>
</gene>
<accession>A0A4C1SB84</accession>
<keyword evidence="2" id="KW-1185">Reference proteome</keyword>
<proteinExistence type="predicted"/>
<dbReference type="Proteomes" id="UP000299102">
    <property type="component" value="Unassembled WGS sequence"/>
</dbReference>
<name>A0A4C1SB84_EUMVA</name>
<reference evidence="1 2" key="1">
    <citation type="journal article" date="2019" name="Commun. Biol.">
        <title>The bagworm genome reveals a unique fibroin gene that provides high tensile strength.</title>
        <authorList>
            <person name="Kono N."/>
            <person name="Nakamura H."/>
            <person name="Ohtoshi R."/>
            <person name="Tomita M."/>
            <person name="Numata K."/>
            <person name="Arakawa K."/>
        </authorList>
    </citation>
    <scope>NUCLEOTIDE SEQUENCE [LARGE SCALE GENOMIC DNA]</scope>
</reference>
<evidence type="ECO:0000313" key="1">
    <source>
        <dbReference type="EMBL" id="GBO99428.1"/>
    </source>
</evidence>
<organism evidence="1 2">
    <name type="scientific">Eumeta variegata</name>
    <name type="common">Bagworm moth</name>
    <name type="synonym">Eumeta japonica</name>
    <dbReference type="NCBI Taxonomy" id="151549"/>
    <lineage>
        <taxon>Eukaryota</taxon>
        <taxon>Metazoa</taxon>
        <taxon>Ecdysozoa</taxon>
        <taxon>Arthropoda</taxon>
        <taxon>Hexapoda</taxon>
        <taxon>Insecta</taxon>
        <taxon>Pterygota</taxon>
        <taxon>Neoptera</taxon>
        <taxon>Endopterygota</taxon>
        <taxon>Lepidoptera</taxon>
        <taxon>Glossata</taxon>
        <taxon>Ditrysia</taxon>
        <taxon>Tineoidea</taxon>
        <taxon>Psychidae</taxon>
        <taxon>Oiketicinae</taxon>
        <taxon>Eumeta</taxon>
    </lineage>
</organism>
<protein>
    <submittedName>
        <fullName evidence="1">Uncharacterized protein</fullName>
    </submittedName>
</protein>
<sequence>MSYGILLCGNAADVHRVFVLQKRPFARFTSSDLVHLLEKTSDGGEMGRYSEGREMKKHEFMDENNSRKSYFMPVFCESVVFHRLNSLILCTHTCIHSHTRAHARTHVRTHAGAHAHTHSTQIQ</sequence>
<comment type="caution">
    <text evidence="1">The sequence shown here is derived from an EMBL/GenBank/DDBJ whole genome shotgun (WGS) entry which is preliminary data.</text>
</comment>
<dbReference type="EMBL" id="BGZK01000003">
    <property type="protein sequence ID" value="GBO99428.1"/>
    <property type="molecule type" value="Genomic_DNA"/>
</dbReference>
<evidence type="ECO:0000313" key="2">
    <source>
        <dbReference type="Proteomes" id="UP000299102"/>
    </source>
</evidence>